<dbReference type="Proteomes" id="UP001501358">
    <property type="component" value="Unassembled WGS sequence"/>
</dbReference>
<proteinExistence type="predicted"/>
<evidence type="ECO:0000313" key="2">
    <source>
        <dbReference type="Proteomes" id="UP001501358"/>
    </source>
</evidence>
<accession>A0ABN3L6C3</accession>
<dbReference type="EMBL" id="BAAATA010000004">
    <property type="protein sequence ID" value="GAA2476751.1"/>
    <property type="molecule type" value="Genomic_DNA"/>
</dbReference>
<keyword evidence="2" id="KW-1185">Reference proteome</keyword>
<comment type="caution">
    <text evidence="1">The sequence shown here is derived from an EMBL/GenBank/DDBJ whole genome shotgun (WGS) entry which is preliminary data.</text>
</comment>
<protein>
    <submittedName>
        <fullName evidence="1">Uncharacterized protein</fullName>
    </submittedName>
</protein>
<reference evidence="1 2" key="1">
    <citation type="journal article" date="2019" name="Int. J. Syst. Evol. Microbiol.">
        <title>The Global Catalogue of Microorganisms (GCM) 10K type strain sequencing project: providing services to taxonomists for standard genome sequencing and annotation.</title>
        <authorList>
            <consortium name="The Broad Institute Genomics Platform"/>
            <consortium name="The Broad Institute Genome Sequencing Center for Infectious Disease"/>
            <person name="Wu L."/>
            <person name="Ma J."/>
        </authorList>
    </citation>
    <scope>NUCLEOTIDE SEQUENCE [LARGE SCALE GENOMIC DNA]</scope>
    <source>
        <strain evidence="1 2">JCM 6307</strain>
    </source>
</reference>
<sequence length="138" mass="15732">MGGKRGRGSAADGGAGRGGKVRRNCFAGGRFWDREGRPWRRSTEWLDPERAHALIREGALWAVEWCGGCFEWPDEMGERVLEEEILPRMVDRAEARRLMRRRSVPTVQVAERWVGAAGQVLVLFHESGPAPRTEDWFR</sequence>
<name>A0ABN3L6C3_9ACTN</name>
<organism evidence="1 2">
    <name type="scientific">Streptomyces thermolineatus</name>
    <dbReference type="NCBI Taxonomy" id="44033"/>
    <lineage>
        <taxon>Bacteria</taxon>
        <taxon>Bacillati</taxon>
        <taxon>Actinomycetota</taxon>
        <taxon>Actinomycetes</taxon>
        <taxon>Kitasatosporales</taxon>
        <taxon>Streptomycetaceae</taxon>
        <taxon>Streptomyces</taxon>
    </lineage>
</organism>
<gene>
    <name evidence="1" type="ORF">GCM10010406_11160</name>
</gene>
<evidence type="ECO:0000313" key="1">
    <source>
        <dbReference type="EMBL" id="GAA2476751.1"/>
    </source>
</evidence>
<dbReference type="RefSeq" id="WP_344381972.1">
    <property type="nucleotide sequence ID" value="NZ_BAAATA010000004.1"/>
</dbReference>